<protein>
    <submittedName>
        <fullName evidence="2">Uncharacterized protein</fullName>
    </submittedName>
</protein>
<evidence type="ECO:0000256" key="1">
    <source>
        <dbReference type="SAM" id="MobiDB-lite"/>
    </source>
</evidence>
<dbReference type="EMBL" id="JADCNM010000002">
    <property type="protein sequence ID" value="KAG0493839.1"/>
    <property type="molecule type" value="Genomic_DNA"/>
</dbReference>
<accession>A0A835VAR9</accession>
<sequence>MRSKSTLGSGGSRKEMESLTERRCAPRLAAEKSRNSSSQGGWAAAGKKLVMAGFFGSRMECRGSLEAIGPLILDCPSRTRCWADDYGWEQEEEAFM</sequence>
<name>A0A835VAR9_VANPL</name>
<dbReference type="Proteomes" id="UP000639772">
    <property type="component" value="Unassembled WGS sequence"/>
</dbReference>
<feature type="region of interest" description="Disordered" evidence="1">
    <location>
        <begin position="1"/>
        <end position="43"/>
    </location>
</feature>
<evidence type="ECO:0000313" key="2">
    <source>
        <dbReference type="EMBL" id="KAG0493839.1"/>
    </source>
</evidence>
<evidence type="ECO:0000313" key="3">
    <source>
        <dbReference type="Proteomes" id="UP000639772"/>
    </source>
</evidence>
<reference evidence="2 3" key="1">
    <citation type="journal article" date="2020" name="Nat. Food">
        <title>A phased Vanilla planifolia genome enables genetic improvement of flavour and production.</title>
        <authorList>
            <person name="Hasing T."/>
            <person name="Tang H."/>
            <person name="Brym M."/>
            <person name="Khazi F."/>
            <person name="Huang T."/>
            <person name="Chambers A.H."/>
        </authorList>
    </citation>
    <scope>NUCLEOTIDE SEQUENCE [LARGE SCALE GENOMIC DNA]</scope>
    <source>
        <tissue evidence="2">Leaf</tissue>
    </source>
</reference>
<feature type="compositionally biased region" description="Basic and acidic residues" evidence="1">
    <location>
        <begin position="12"/>
        <end position="34"/>
    </location>
</feature>
<dbReference type="AlphaFoldDB" id="A0A835VAR9"/>
<comment type="caution">
    <text evidence="2">The sequence shown here is derived from an EMBL/GenBank/DDBJ whole genome shotgun (WGS) entry which is preliminary data.</text>
</comment>
<organism evidence="2 3">
    <name type="scientific">Vanilla planifolia</name>
    <name type="common">Vanilla</name>
    <dbReference type="NCBI Taxonomy" id="51239"/>
    <lineage>
        <taxon>Eukaryota</taxon>
        <taxon>Viridiplantae</taxon>
        <taxon>Streptophyta</taxon>
        <taxon>Embryophyta</taxon>
        <taxon>Tracheophyta</taxon>
        <taxon>Spermatophyta</taxon>
        <taxon>Magnoliopsida</taxon>
        <taxon>Liliopsida</taxon>
        <taxon>Asparagales</taxon>
        <taxon>Orchidaceae</taxon>
        <taxon>Vanilloideae</taxon>
        <taxon>Vanilleae</taxon>
        <taxon>Vanilla</taxon>
    </lineage>
</organism>
<gene>
    <name evidence="2" type="ORF">HPP92_004833</name>
</gene>
<proteinExistence type="predicted"/>